<dbReference type="GO" id="GO:0052861">
    <property type="term" value="F:endo-1,3(4)-beta-glucanase activity"/>
    <property type="evidence" value="ECO:0007669"/>
    <property type="project" value="InterPro"/>
</dbReference>
<feature type="non-terminal residue" evidence="2">
    <location>
        <position position="246"/>
    </location>
</feature>
<keyword evidence="3" id="KW-1185">Reference proteome</keyword>
<dbReference type="EMBL" id="LXQA010012271">
    <property type="protein sequence ID" value="MCH87476.1"/>
    <property type="molecule type" value="Genomic_DNA"/>
</dbReference>
<gene>
    <name evidence="2" type="ORF">A2U01_0008346</name>
</gene>
<evidence type="ECO:0000313" key="2">
    <source>
        <dbReference type="EMBL" id="MCH87476.1"/>
    </source>
</evidence>
<protein>
    <submittedName>
        <fullName evidence="2">Beta-glucan-binding protein</fullName>
    </submittedName>
</protein>
<dbReference type="PANTHER" id="PTHR31983">
    <property type="entry name" value="ENDO-1,3(4)-BETA-GLUCANASE 1"/>
    <property type="match status" value="1"/>
</dbReference>
<name>A0A392MIY1_9FABA</name>
<proteinExistence type="predicted"/>
<dbReference type="AlphaFoldDB" id="A0A392MIY1"/>
<comment type="caution">
    <text evidence="2">The sequence shown here is derived from an EMBL/GenBank/DDBJ whole genome shotgun (WGS) entry which is preliminary data.</text>
</comment>
<dbReference type="Gene3D" id="2.70.98.30">
    <property type="entry name" value="Golgi alpha-mannosidase II, domain 4"/>
    <property type="match status" value="1"/>
</dbReference>
<dbReference type="InterPro" id="IPR040451">
    <property type="entry name" value="GH81_N"/>
</dbReference>
<evidence type="ECO:0000313" key="3">
    <source>
        <dbReference type="Proteomes" id="UP000265520"/>
    </source>
</evidence>
<accession>A0A392MIY1</accession>
<reference evidence="2 3" key="1">
    <citation type="journal article" date="2018" name="Front. Plant Sci.">
        <title>Red Clover (Trifolium pratense) and Zigzag Clover (T. medium) - A Picture of Genomic Similarities and Differences.</title>
        <authorList>
            <person name="Dluhosova J."/>
            <person name="Istvanek J."/>
            <person name="Nedelnik J."/>
            <person name="Repkova J."/>
        </authorList>
    </citation>
    <scope>NUCLEOTIDE SEQUENCE [LARGE SCALE GENOMIC DNA]</scope>
    <source>
        <strain evidence="3">cv. 10/8</strain>
        <tissue evidence="2">Leaf</tissue>
    </source>
</reference>
<dbReference type="PROSITE" id="PS52008">
    <property type="entry name" value="GH81"/>
    <property type="match status" value="1"/>
</dbReference>
<feature type="domain" description="Glycosyl hydrolase family 81 N-terminal" evidence="1">
    <location>
        <begin position="32"/>
        <end position="242"/>
    </location>
</feature>
<dbReference type="Pfam" id="PF03639">
    <property type="entry name" value="Glyco_hydro_81"/>
    <property type="match status" value="1"/>
</dbReference>
<organism evidence="2 3">
    <name type="scientific">Trifolium medium</name>
    <dbReference type="NCBI Taxonomy" id="97028"/>
    <lineage>
        <taxon>Eukaryota</taxon>
        <taxon>Viridiplantae</taxon>
        <taxon>Streptophyta</taxon>
        <taxon>Embryophyta</taxon>
        <taxon>Tracheophyta</taxon>
        <taxon>Spermatophyta</taxon>
        <taxon>Magnoliopsida</taxon>
        <taxon>eudicotyledons</taxon>
        <taxon>Gunneridae</taxon>
        <taxon>Pentapetalae</taxon>
        <taxon>rosids</taxon>
        <taxon>fabids</taxon>
        <taxon>Fabales</taxon>
        <taxon>Fabaceae</taxon>
        <taxon>Papilionoideae</taxon>
        <taxon>50 kb inversion clade</taxon>
        <taxon>NPAAA clade</taxon>
        <taxon>Hologalegina</taxon>
        <taxon>IRL clade</taxon>
        <taxon>Trifolieae</taxon>
        <taxon>Trifolium</taxon>
    </lineage>
</organism>
<sequence length="246" mass="27711">MENNQKNKPFQFPHADSTVLPDPSNFFSPNLLTTPLPTKSFFQNFVLKNGDQPEYIHPYLIKSSNSSLSISYPSRFSNSTVISQVFQPDLTIYSLQQKGNEKHIISSINDLSVTLDIPSANLRVFLVRGSPFLTSSVTQPTLLCISPNHEITLFSSNDSLTKFTFQLNNGKTWLLYATSPIELSHELLYITTSEEFSCIVRIALLPDFDSKNQAVLDKFSSCYPVCGNAIFGRPFCVEYKWEKKGS</sequence>
<evidence type="ECO:0000259" key="1">
    <source>
        <dbReference type="Pfam" id="PF03639"/>
    </source>
</evidence>
<dbReference type="InterPro" id="IPR005200">
    <property type="entry name" value="Endo-beta-glucanase"/>
</dbReference>
<dbReference type="PANTHER" id="PTHR31983:SF22">
    <property type="entry name" value="GLUCAN ENDO-1,3-BETA-D-GLUCOSIDASE"/>
    <property type="match status" value="1"/>
</dbReference>
<dbReference type="Proteomes" id="UP000265520">
    <property type="component" value="Unassembled WGS sequence"/>
</dbReference>